<dbReference type="Proteomes" id="UP001207528">
    <property type="component" value="Unassembled WGS sequence"/>
</dbReference>
<gene>
    <name evidence="2" type="ORF">H7I77_06185</name>
    <name evidence="1" type="ORF">RMCN_4104</name>
</gene>
<dbReference type="EMBL" id="BCTA01000052">
    <property type="protein sequence ID" value="GAT10971.1"/>
    <property type="molecule type" value="Genomic_DNA"/>
</dbReference>
<organism evidence="2 4">
    <name type="scientific">Mycolicibacterium novocastrense</name>
    <name type="common">Mycobacterium novocastrense</name>
    <dbReference type="NCBI Taxonomy" id="59813"/>
    <lineage>
        <taxon>Bacteria</taxon>
        <taxon>Bacillati</taxon>
        <taxon>Actinomycetota</taxon>
        <taxon>Actinomycetes</taxon>
        <taxon>Mycobacteriales</taxon>
        <taxon>Mycobacteriaceae</taxon>
        <taxon>Mycolicibacterium</taxon>
    </lineage>
</organism>
<sequence length="111" mass="11394">MTETLRIDTDLVLEAGGRLRAVADAIPEPPASFKPAGGDALSTAIAAKVAEVVDPAIAQLPVVKAELAKYAQNVVNAANTYDAVDGQIAEEIRKRLETLSDVAGEGPGAAL</sequence>
<comment type="caution">
    <text evidence="2">The sequence shown here is derived from an EMBL/GenBank/DDBJ whole genome shotgun (WGS) entry which is preliminary data.</text>
</comment>
<reference evidence="2" key="3">
    <citation type="journal article" date="2022" name="BMC Genomics">
        <title>Comparative genome analysis of mycobacteria focusing on tRNA and non-coding RNA.</title>
        <authorList>
            <person name="Behra P.R.K."/>
            <person name="Pettersson B.M.F."/>
            <person name="Ramesh M."/>
            <person name="Das S."/>
            <person name="Dasgupta S."/>
            <person name="Kirsebom L.A."/>
        </authorList>
    </citation>
    <scope>NUCLEOTIDE SEQUENCE</scope>
    <source>
        <strain evidence="2">DSM 44203</strain>
    </source>
</reference>
<keyword evidence="3" id="KW-1185">Reference proteome</keyword>
<dbReference type="Proteomes" id="UP000069773">
    <property type="component" value="Unassembled WGS sequence"/>
</dbReference>
<reference evidence="2" key="2">
    <citation type="submission" date="2020-07" db="EMBL/GenBank/DDBJ databases">
        <authorList>
            <person name="Pettersson B.M.F."/>
            <person name="Behra P.R.K."/>
            <person name="Ramesh M."/>
            <person name="Das S."/>
            <person name="Dasgupta S."/>
            <person name="Kirsebom L.A."/>
        </authorList>
    </citation>
    <scope>NUCLEOTIDE SEQUENCE</scope>
    <source>
        <strain evidence="2">DSM 44203</strain>
    </source>
</reference>
<name>A0AAW5SHU0_MYCNV</name>
<evidence type="ECO:0000313" key="3">
    <source>
        <dbReference type="Proteomes" id="UP000069773"/>
    </source>
</evidence>
<dbReference type="EMBL" id="JACKTI010000024">
    <property type="protein sequence ID" value="MCV7022941.1"/>
    <property type="molecule type" value="Genomic_DNA"/>
</dbReference>
<reference evidence="1 3" key="1">
    <citation type="journal article" date="2016" name="Genome Announc.">
        <title>Draft Genome Sequences of Five Rapidly Growing Mycobacterium Species, M. thermoresistibile, M. fortuitum subsp. acetamidolyticum, M. canariasense, M. brisbanense, and M. novocastrense.</title>
        <authorList>
            <person name="Katahira K."/>
            <person name="Ogura Y."/>
            <person name="Gotoh Y."/>
            <person name="Hayashi T."/>
        </authorList>
    </citation>
    <scope>NUCLEOTIDE SEQUENCE [LARGE SCALE GENOMIC DNA]</scope>
    <source>
        <strain evidence="1 3">JCM18114</strain>
    </source>
</reference>
<evidence type="ECO:0000313" key="2">
    <source>
        <dbReference type="EMBL" id="MCV7022941.1"/>
    </source>
</evidence>
<proteinExistence type="predicted"/>
<protein>
    <recommendedName>
        <fullName evidence="5">PE domain-containing protein</fullName>
    </recommendedName>
</protein>
<evidence type="ECO:0008006" key="5">
    <source>
        <dbReference type="Google" id="ProtNLM"/>
    </source>
</evidence>
<dbReference type="AlphaFoldDB" id="A0AAW5SHU0"/>
<dbReference type="RefSeq" id="WP_084377605.1">
    <property type="nucleotide sequence ID" value="NZ_BCTA01000052.1"/>
</dbReference>
<evidence type="ECO:0000313" key="4">
    <source>
        <dbReference type="Proteomes" id="UP001207528"/>
    </source>
</evidence>
<accession>A0AAW5SHU0</accession>
<evidence type="ECO:0000313" key="1">
    <source>
        <dbReference type="EMBL" id="GAT10971.1"/>
    </source>
</evidence>